<proteinExistence type="predicted"/>
<reference evidence="2" key="1">
    <citation type="submission" date="2017-08" db="EMBL/GenBank/DDBJ databases">
        <authorList>
            <person name="Imhoff J.F."/>
            <person name="Rahn T."/>
            <person name="Kuenzel S."/>
            <person name="Neulinger S.C."/>
        </authorList>
    </citation>
    <scope>NUCLEOTIDE SEQUENCE</scope>
    <source>
        <strain evidence="2">DSM 9154</strain>
    </source>
</reference>
<name>A0A934V0V2_9PROT</name>
<comment type="caution">
    <text evidence="2">The sequence shown here is derived from an EMBL/GenBank/DDBJ whole genome shotgun (WGS) entry which is preliminary data.</text>
</comment>
<dbReference type="Proteomes" id="UP000778970">
    <property type="component" value="Unassembled WGS sequence"/>
</dbReference>
<organism evidence="2 3">
    <name type="scientific">Rhodovibrio salinarum</name>
    <dbReference type="NCBI Taxonomy" id="1087"/>
    <lineage>
        <taxon>Bacteria</taxon>
        <taxon>Pseudomonadati</taxon>
        <taxon>Pseudomonadota</taxon>
        <taxon>Alphaproteobacteria</taxon>
        <taxon>Rhodospirillales</taxon>
        <taxon>Rhodovibrionaceae</taxon>
        <taxon>Rhodovibrio</taxon>
    </lineage>
</organism>
<keyword evidence="3" id="KW-1185">Reference proteome</keyword>
<feature type="chain" id="PRO_5037780964" description="Peptidase propeptide and YPEB domain-containing protein" evidence="1">
    <location>
        <begin position="30"/>
        <end position="126"/>
    </location>
</feature>
<dbReference type="RefSeq" id="WP_027288359.1">
    <property type="nucleotide sequence ID" value="NZ_NRRE01000027.1"/>
</dbReference>
<evidence type="ECO:0000313" key="2">
    <source>
        <dbReference type="EMBL" id="MBK1698338.1"/>
    </source>
</evidence>
<dbReference type="AlphaFoldDB" id="A0A934V0V2"/>
<accession>A0A934V0V2</accession>
<evidence type="ECO:0008006" key="4">
    <source>
        <dbReference type="Google" id="ProtNLM"/>
    </source>
</evidence>
<protein>
    <recommendedName>
        <fullName evidence="4">Peptidase propeptide and YPEB domain-containing protein</fullName>
    </recommendedName>
</protein>
<evidence type="ECO:0000313" key="3">
    <source>
        <dbReference type="Proteomes" id="UP000778970"/>
    </source>
</evidence>
<gene>
    <name evidence="2" type="ORF">CKO21_13910</name>
</gene>
<reference evidence="2" key="2">
    <citation type="journal article" date="2020" name="Microorganisms">
        <title>Osmotic Adaptation and Compatible Solute Biosynthesis of Phototrophic Bacteria as Revealed from Genome Analyses.</title>
        <authorList>
            <person name="Imhoff J.F."/>
            <person name="Rahn T."/>
            <person name="Kunzel S."/>
            <person name="Keller A."/>
            <person name="Neulinger S.C."/>
        </authorList>
    </citation>
    <scope>NUCLEOTIDE SEQUENCE</scope>
    <source>
        <strain evidence="2">DSM 9154</strain>
    </source>
</reference>
<feature type="signal peptide" evidence="1">
    <location>
        <begin position="1"/>
        <end position="29"/>
    </location>
</feature>
<sequence length="126" mass="13808">MPCPTCRRAGLLAGVAAALLLAVSLPASAALDRADLEQRVEKAFQARVLKIREGTLQGRAVLFVTMMREQANSNAAFKVDTLAFDPETGAALRGRVPDVRNDAAVPKRETQMIDRRPDVLRGRPWR</sequence>
<keyword evidence="1" id="KW-0732">Signal</keyword>
<dbReference type="EMBL" id="NRRE01000027">
    <property type="protein sequence ID" value="MBK1698338.1"/>
    <property type="molecule type" value="Genomic_DNA"/>
</dbReference>
<evidence type="ECO:0000256" key="1">
    <source>
        <dbReference type="SAM" id="SignalP"/>
    </source>
</evidence>